<protein>
    <submittedName>
        <fullName evidence="1">Uncharacterized protein</fullName>
    </submittedName>
</protein>
<proteinExistence type="predicted"/>
<dbReference type="Proteomes" id="UP001162501">
    <property type="component" value="Chromosome 19"/>
</dbReference>
<evidence type="ECO:0000313" key="1">
    <source>
        <dbReference type="EMBL" id="CAI9698722.1"/>
    </source>
</evidence>
<reference evidence="1" key="1">
    <citation type="submission" date="2023-05" db="EMBL/GenBank/DDBJ databases">
        <authorList>
            <consortium name="ELIXIR-Norway"/>
        </authorList>
    </citation>
    <scope>NUCLEOTIDE SEQUENCE</scope>
</reference>
<name>A0ACB0EDG9_RANTA</name>
<sequence length="107" mass="11478">MGPFRQKHSEKSLHCSPRPLVQCRRAQESQVTVWMRAGNWPSLRSPQVLRARVDAGPGARAASVDAPATRGRGPPLQTPRPGAQGGPRRRPGPGARAARVDAPRGCC</sequence>
<accession>A0ACB0EDG9</accession>
<evidence type="ECO:0000313" key="2">
    <source>
        <dbReference type="Proteomes" id="UP001162501"/>
    </source>
</evidence>
<gene>
    <name evidence="1" type="ORF">MRATA1EN3_LOCUS9935</name>
</gene>
<dbReference type="EMBL" id="OX596103">
    <property type="protein sequence ID" value="CAI9698722.1"/>
    <property type="molecule type" value="Genomic_DNA"/>
</dbReference>
<organism evidence="1 2">
    <name type="scientific">Rangifer tarandus platyrhynchus</name>
    <name type="common">Svalbard reindeer</name>
    <dbReference type="NCBI Taxonomy" id="3082113"/>
    <lineage>
        <taxon>Eukaryota</taxon>
        <taxon>Metazoa</taxon>
        <taxon>Chordata</taxon>
        <taxon>Craniata</taxon>
        <taxon>Vertebrata</taxon>
        <taxon>Euteleostomi</taxon>
        <taxon>Mammalia</taxon>
        <taxon>Eutheria</taxon>
        <taxon>Laurasiatheria</taxon>
        <taxon>Artiodactyla</taxon>
        <taxon>Ruminantia</taxon>
        <taxon>Pecora</taxon>
        <taxon>Cervidae</taxon>
        <taxon>Odocoileinae</taxon>
        <taxon>Rangifer</taxon>
    </lineage>
</organism>